<gene>
    <name evidence="2" type="ORF">VB264_13985</name>
</gene>
<feature type="compositionally biased region" description="Basic and acidic residues" evidence="1">
    <location>
        <begin position="11"/>
        <end position="27"/>
    </location>
</feature>
<reference evidence="2 3" key="1">
    <citation type="submission" date="2023-12" db="EMBL/GenBank/DDBJ databases">
        <title>Novel species of the genus Arcicella isolated from rivers.</title>
        <authorList>
            <person name="Lu H."/>
        </authorList>
    </citation>
    <scope>NUCLEOTIDE SEQUENCE [LARGE SCALE GENOMIC DNA]</scope>
    <source>
        <strain evidence="2 3">LMG 21963</strain>
    </source>
</reference>
<organism evidence="2 3">
    <name type="scientific">Arcicella aquatica</name>
    <dbReference type="NCBI Taxonomy" id="217141"/>
    <lineage>
        <taxon>Bacteria</taxon>
        <taxon>Pseudomonadati</taxon>
        <taxon>Bacteroidota</taxon>
        <taxon>Cytophagia</taxon>
        <taxon>Cytophagales</taxon>
        <taxon>Flectobacillaceae</taxon>
        <taxon>Arcicella</taxon>
    </lineage>
</organism>
<proteinExistence type="predicted"/>
<evidence type="ECO:0000256" key="1">
    <source>
        <dbReference type="SAM" id="MobiDB-lite"/>
    </source>
</evidence>
<evidence type="ECO:0000313" key="3">
    <source>
        <dbReference type="Proteomes" id="UP001304671"/>
    </source>
</evidence>
<name>A0ABU5QPG7_9BACT</name>
<protein>
    <submittedName>
        <fullName evidence="2">Uncharacterized protein</fullName>
    </submittedName>
</protein>
<dbReference type="RefSeq" id="WP_309919580.1">
    <property type="nucleotide sequence ID" value="NZ_JAYFUL010000022.1"/>
</dbReference>
<comment type="caution">
    <text evidence="2">The sequence shown here is derived from an EMBL/GenBank/DDBJ whole genome shotgun (WGS) entry which is preliminary data.</text>
</comment>
<sequence>MSIFKKLFGKPTKESTQETDSENKIDSESKLNGSIGEIILKFQHSIQKPIEWNELKNVEFAMWLPCEEDKLFASSPMLEKWTVLYSLTKHYWSFITADILKTLKVVDENNMRVSLPDNFMAFAFLTTDDEQVILSLSKEKGIRLHFAETTPLKYRLLFMNNFILYCNAWKGMVDLNNGKKDEDIGFEKWWTLMVETTIGVEAIEPVLFVGSIAK</sequence>
<dbReference type="Proteomes" id="UP001304671">
    <property type="component" value="Unassembled WGS sequence"/>
</dbReference>
<evidence type="ECO:0000313" key="2">
    <source>
        <dbReference type="EMBL" id="MEA5258903.1"/>
    </source>
</evidence>
<dbReference type="EMBL" id="JAYFUL010000022">
    <property type="protein sequence ID" value="MEA5258903.1"/>
    <property type="molecule type" value="Genomic_DNA"/>
</dbReference>
<keyword evidence="3" id="KW-1185">Reference proteome</keyword>
<accession>A0ABU5QPG7</accession>
<feature type="region of interest" description="Disordered" evidence="1">
    <location>
        <begin position="1"/>
        <end position="27"/>
    </location>
</feature>